<feature type="compositionally biased region" description="Low complexity" evidence="1">
    <location>
        <begin position="64"/>
        <end position="84"/>
    </location>
</feature>
<gene>
    <name evidence="3" type="ORF">LOOC260_113090</name>
</gene>
<keyword evidence="2" id="KW-1133">Transmembrane helix</keyword>
<feature type="transmembrane region" description="Helical" evidence="2">
    <location>
        <begin position="29"/>
        <end position="48"/>
    </location>
</feature>
<evidence type="ECO:0000313" key="4">
    <source>
        <dbReference type="Proteomes" id="UP000031620"/>
    </source>
</evidence>
<keyword evidence="2" id="KW-0472">Membrane</keyword>
<evidence type="ECO:0000256" key="2">
    <source>
        <dbReference type="SAM" id="Phobius"/>
    </source>
</evidence>
<evidence type="ECO:0008006" key="5">
    <source>
        <dbReference type="Google" id="ProtNLM"/>
    </source>
</evidence>
<evidence type="ECO:0000256" key="1">
    <source>
        <dbReference type="SAM" id="MobiDB-lite"/>
    </source>
</evidence>
<reference evidence="3 4" key="1">
    <citation type="submission" date="2014-11" db="EMBL/GenBank/DDBJ databases">
        <title>Complete genome sequence and analysis of Lactobacillus hokkaidonensis LOOC260T.</title>
        <authorList>
            <person name="Tanizawa Y."/>
            <person name="Tohno M."/>
            <person name="Kaminuma E."/>
            <person name="Nakamura Y."/>
            <person name="Arita M."/>
        </authorList>
    </citation>
    <scope>NUCLEOTIDE SEQUENCE [LARGE SCALE GENOMIC DNA]</scope>
    <source>
        <strain evidence="3 4">LOOC260</strain>
    </source>
</reference>
<feature type="region of interest" description="Disordered" evidence="1">
    <location>
        <begin position="64"/>
        <end position="95"/>
    </location>
</feature>
<keyword evidence="2" id="KW-0812">Transmembrane</keyword>
<dbReference type="STRING" id="1291742.LOOC260_113090"/>
<name>A0A0A1GV17_9LACO</name>
<proteinExistence type="predicted"/>
<dbReference type="EMBL" id="AP014680">
    <property type="protein sequence ID" value="BAP85845.1"/>
    <property type="molecule type" value="Genomic_DNA"/>
</dbReference>
<dbReference type="KEGG" id="lho:LOOC260_113090"/>
<sequence length="208" mass="22536">MIFLVIIAGLVLILSAFYLVNSWQQYGTWLWPTIMVVVSLGLTIYGVWNLPVWSGNDTAQKAASQSISQTTSQTTSSSASSFSQPNNNGLTGQTAEQSAVTAQQNVLTQLKKNYKTLGSVTFDTKTKTYEIVPTDTDTVKALKYVISTPAKADDAGWGSLTKSIKKTSKQLKTALGSGYSISMMQPDDNSKAMYTVKDGNTTYDIANQ</sequence>
<protein>
    <recommendedName>
        <fullName evidence="5">DUF308 domain-containing protein</fullName>
    </recommendedName>
</protein>
<accession>A0A0A1GV17</accession>
<dbReference type="AlphaFoldDB" id="A0A0A1GV17"/>
<organism evidence="3 4">
    <name type="scientific">Paucilactobacillus hokkaidonensis JCM 18461</name>
    <dbReference type="NCBI Taxonomy" id="1291742"/>
    <lineage>
        <taxon>Bacteria</taxon>
        <taxon>Bacillati</taxon>
        <taxon>Bacillota</taxon>
        <taxon>Bacilli</taxon>
        <taxon>Lactobacillales</taxon>
        <taxon>Lactobacillaceae</taxon>
        <taxon>Paucilactobacillus</taxon>
    </lineage>
</organism>
<evidence type="ECO:0000313" key="3">
    <source>
        <dbReference type="EMBL" id="BAP85845.1"/>
    </source>
</evidence>
<dbReference type="RefSeq" id="WP_041093765.1">
    <property type="nucleotide sequence ID" value="NZ_AP014680.1"/>
</dbReference>
<feature type="compositionally biased region" description="Polar residues" evidence="1">
    <location>
        <begin position="85"/>
        <end position="95"/>
    </location>
</feature>
<dbReference type="Proteomes" id="UP000031620">
    <property type="component" value="Chromosome"/>
</dbReference>
<dbReference type="HOGENOM" id="CLU_115364_0_0_9"/>